<keyword evidence="1" id="KW-0560">Oxidoreductase</keyword>
<gene>
    <name evidence="4" type="ORF">NWI01_35760</name>
</gene>
<dbReference type="AlphaFoldDB" id="A0A4Y3WFN8"/>
<sequence>MKIGIIGCGYVFDHYMATWNRYPGLVIAGIADIDALRRDRAAAFYELKAYASNDALLADPEIGVVINLTSIRSHYEVTRTALNAGKHVYSEKPLVTDMDQARELFDLAESKGLRLSSAPSNALGDTTQTMWKAVRDGAVGDVRTVYAEFDDNVIYLMHPEDWRSRTGAPWPYLHEYEAGCTFEHVGYHLTWLCAIFGPVESVTAFSKQTLPDKTNMPLDPPNTPDFSVACLNFKSGVVGRVTCSIGVPYDHRMRIFGNKGMISADTYRDYRCPVYLERFSQLSLNARKAMSVRRNSFLQWLFGVRGRKLPLLCLPPPGSANCGVQPKIKWWKLGEVFRTLKLRELGQQDKVLGIAELADAIATGRPSFPSHAFTLHLTELTLAIQRAGIANAAYRLETTFEPSEPRPETLASRINYANFGEPNWLQQRIDAFLISMHKH</sequence>
<dbReference type="EMBL" id="BJNF01000133">
    <property type="protein sequence ID" value="GEC17684.1"/>
    <property type="molecule type" value="Genomic_DNA"/>
</dbReference>
<evidence type="ECO:0000259" key="3">
    <source>
        <dbReference type="Pfam" id="PF22725"/>
    </source>
</evidence>
<evidence type="ECO:0000259" key="2">
    <source>
        <dbReference type="Pfam" id="PF01408"/>
    </source>
</evidence>
<evidence type="ECO:0000313" key="4">
    <source>
        <dbReference type="EMBL" id="GEC17684.1"/>
    </source>
</evidence>
<dbReference type="InterPro" id="IPR036291">
    <property type="entry name" value="NAD(P)-bd_dom_sf"/>
</dbReference>
<dbReference type="GO" id="GO:0016491">
    <property type="term" value="F:oxidoreductase activity"/>
    <property type="evidence" value="ECO:0007669"/>
    <property type="project" value="UniProtKB-KW"/>
</dbReference>
<dbReference type="Proteomes" id="UP000318825">
    <property type="component" value="Unassembled WGS sequence"/>
</dbReference>
<dbReference type="SUPFAM" id="SSF51735">
    <property type="entry name" value="NAD(P)-binding Rossmann-fold domains"/>
    <property type="match status" value="1"/>
</dbReference>
<name>A0A4Y3WFN8_NITWI</name>
<dbReference type="InterPro" id="IPR000683">
    <property type="entry name" value="Gfo/Idh/MocA-like_OxRdtase_N"/>
</dbReference>
<organism evidence="4 5">
    <name type="scientific">Nitrobacter winogradskyi</name>
    <name type="common">Nitrobacter agilis</name>
    <dbReference type="NCBI Taxonomy" id="913"/>
    <lineage>
        <taxon>Bacteria</taxon>
        <taxon>Pseudomonadati</taxon>
        <taxon>Pseudomonadota</taxon>
        <taxon>Alphaproteobacteria</taxon>
        <taxon>Hyphomicrobiales</taxon>
        <taxon>Nitrobacteraceae</taxon>
        <taxon>Nitrobacter</taxon>
    </lineage>
</organism>
<proteinExistence type="predicted"/>
<dbReference type="Pfam" id="PF22725">
    <property type="entry name" value="GFO_IDH_MocA_C3"/>
    <property type="match status" value="1"/>
</dbReference>
<dbReference type="SUPFAM" id="SSF55347">
    <property type="entry name" value="Glyceraldehyde-3-phosphate dehydrogenase-like, C-terminal domain"/>
    <property type="match status" value="1"/>
</dbReference>
<dbReference type="OrthoDB" id="9776544at2"/>
<evidence type="ECO:0000256" key="1">
    <source>
        <dbReference type="ARBA" id="ARBA00023002"/>
    </source>
</evidence>
<dbReference type="Gene3D" id="3.40.50.720">
    <property type="entry name" value="NAD(P)-binding Rossmann-like Domain"/>
    <property type="match status" value="1"/>
</dbReference>
<comment type="caution">
    <text evidence="4">The sequence shown here is derived from an EMBL/GenBank/DDBJ whole genome shotgun (WGS) entry which is preliminary data.</text>
</comment>
<feature type="domain" description="GFO/IDH/MocA-like oxidoreductase" evidence="3">
    <location>
        <begin position="128"/>
        <end position="262"/>
    </location>
</feature>
<dbReference type="Pfam" id="PF01408">
    <property type="entry name" value="GFO_IDH_MocA"/>
    <property type="match status" value="1"/>
</dbReference>
<reference evidence="4 5" key="1">
    <citation type="submission" date="2019-06" db="EMBL/GenBank/DDBJ databases">
        <title>Whole genome shotgun sequence of Nitrobacter winogradskyi NBRC 14297.</title>
        <authorList>
            <person name="Hosoyama A."/>
            <person name="Uohara A."/>
            <person name="Ohji S."/>
            <person name="Ichikawa N."/>
        </authorList>
    </citation>
    <scope>NUCLEOTIDE SEQUENCE [LARGE SCALE GENOMIC DNA]</scope>
    <source>
        <strain evidence="4 5">NBRC 14297</strain>
    </source>
</reference>
<feature type="domain" description="Gfo/Idh/MocA-like oxidoreductase N-terminal" evidence="2">
    <location>
        <begin position="1"/>
        <end position="116"/>
    </location>
</feature>
<dbReference type="Gene3D" id="3.30.360.10">
    <property type="entry name" value="Dihydrodipicolinate Reductase, domain 2"/>
    <property type="match status" value="1"/>
</dbReference>
<dbReference type="InterPro" id="IPR055170">
    <property type="entry name" value="GFO_IDH_MocA-like_dom"/>
</dbReference>
<dbReference type="PANTHER" id="PTHR43818">
    <property type="entry name" value="BCDNA.GH03377"/>
    <property type="match status" value="1"/>
</dbReference>
<protein>
    <recommendedName>
        <fullName evidence="6">Oxidoreductase</fullName>
    </recommendedName>
</protein>
<evidence type="ECO:0008006" key="6">
    <source>
        <dbReference type="Google" id="ProtNLM"/>
    </source>
</evidence>
<evidence type="ECO:0000313" key="5">
    <source>
        <dbReference type="Proteomes" id="UP000318825"/>
    </source>
</evidence>
<accession>A0A4Y3WFN8</accession>
<dbReference type="RefSeq" id="WP_141385383.1">
    <property type="nucleotide sequence ID" value="NZ_BJNF01000133.1"/>
</dbReference>
<dbReference type="GO" id="GO:0000166">
    <property type="term" value="F:nucleotide binding"/>
    <property type="evidence" value="ECO:0007669"/>
    <property type="project" value="InterPro"/>
</dbReference>
<dbReference type="InterPro" id="IPR050463">
    <property type="entry name" value="Gfo/Idh/MocA_oxidrdct_glycsds"/>
</dbReference>
<dbReference type="PANTHER" id="PTHR43818:SF11">
    <property type="entry name" value="BCDNA.GH03377"/>
    <property type="match status" value="1"/>
</dbReference>